<feature type="non-terminal residue" evidence="2">
    <location>
        <position position="1"/>
    </location>
</feature>
<dbReference type="Pfam" id="PF00078">
    <property type="entry name" value="RVT_1"/>
    <property type="match status" value="1"/>
</dbReference>
<dbReference type="InterPro" id="IPR000477">
    <property type="entry name" value="RT_dom"/>
</dbReference>
<dbReference type="EMBL" id="CAJNJA010053568">
    <property type="protein sequence ID" value="CAE7850845.1"/>
    <property type="molecule type" value="Genomic_DNA"/>
</dbReference>
<protein>
    <recommendedName>
        <fullName evidence="1">Reverse transcriptase domain-containing protein</fullName>
    </recommendedName>
</protein>
<feature type="domain" description="Reverse transcriptase" evidence="1">
    <location>
        <begin position="115"/>
        <end position="413"/>
    </location>
</feature>
<comment type="caution">
    <text evidence="2">The sequence shown here is derived from an EMBL/GenBank/DDBJ whole genome shotgun (WGS) entry which is preliminary data.</text>
</comment>
<sequence length="825" mass="92483">ESLVLVALRRLARRLRQLARASCEWLSEVPFFGMELWADFVEEHIDKMETEQKAASLRSWRSRLEQSEGKAVAWIRRRELLKVELERPVMRATEVHRCKAIHPTRVLQAAEDDWMKLWGRAGTTGLVTPLLRDLPSLAEFEWRPVFTANALLRAAKDMAKKAAGPDGWTTAQWCLLPMGFWQAMASLWTCVVASGTTPALWRLVVQQLHDWVDTWASHRVLGGVHGRGVRDCYLRVLDSLDSDQLYVQEDLTKFFDGIRHEDLQSSLAKLGAPRALCSLVRSFYVEQERVFTHQGRCGSKWHRVLCGVPQGCPLSPMLAGVVMALWAQAVEGPSGGSVQACSFVDDRLFWASEVSSLEAAKRRSSRFDAAYGFRCDVSKSKFVHRSAAPEVRALAASMGYEEADRLALLGLVIPVDRAESPFLKDFNLLKARRRLRLIAVAAYGLAFKRRLVGMLVTPMLTWAGGFASISNDTLEALVMDFRWLLHKDMAADTPPVLCYEIADWEAHPGFARDLSALRCAIRLHSKVPVWIEDASLRLAGRRWPSLLPLTVSTLEQLGWWCDDRGRFVCRRDSFGQVRSFEVGVDSVEVLVEPQVGLEDFFVYVGEALCSGDWLLGLAQAEALWTTRRVKPSRPHLLWNCDRTADLVANVRRPQHRLEERLLAHEVPEIPLAPVALDYDDIVDCLAEALDQRLGNGAPVYVATDGSLVDMVAAWGVALDGEASYALNLSGEDQSAYRAEGKIEVCKWWVPSHGKPADSKWRCPPCGEMVSRALNAHADRAARRCAGRVSAGSDRQRCARAREAAFGWEKQAHQAFRLVAQRWVAA</sequence>
<keyword evidence="3" id="KW-1185">Reference proteome</keyword>
<gene>
    <name evidence="2" type="ORF">SNEC2469_LOCUS26374</name>
</gene>
<reference evidence="2" key="1">
    <citation type="submission" date="2021-02" db="EMBL/GenBank/DDBJ databases">
        <authorList>
            <person name="Dougan E. K."/>
            <person name="Rhodes N."/>
            <person name="Thang M."/>
            <person name="Chan C."/>
        </authorList>
    </citation>
    <scope>NUCLEOTIDE SEQUENCE</scope>
</reference>
<evidence type="ECO:0000259" key="1">
    <source>
        <dbReference type="PROSITE" id="PS50878"/>
    </source>
</evidence>
<proteinExistence type="predicted"/>
<dbReference type="SUPFAM" id="SSF56672">
    <property type="entry name" value="DNA/RNA polymerases"/>
    <property type="match status" value="1"/>
</dbReference>
<name>A0A813A4A8_9DINO</name>
<dbReference type="OrthoDB" id="417339at2759"/>
<dbReference type="Proteomes" id="UP000601435">
    <property type="component" value="Unassembled WGS sequence"/>
</dbReference>
<dbReference type="AlphaFoldDB" id="A0A813A4A8"/>
<dbReference type="InterPro" id="IPR043502">
    <property type="entry name" value="DNA/RNA_pol_sf"/>
</dbReference>
<accession>A0A813A4A8</accession>
<organism evidence="2 3">
    <name type="scientific">Symbiodinium necroappetens</name>
    <dbReference type="NCBI Taxonomy" id="1628268"/>
    <lineage>
        <taxon>Eukaryota</taxon>
        <taxon>Sar</taxon>
        <taxon>Alveolata</taxon>
        <taxon>Dinophyceae</taxon>
        <taxon>Suessiales</taxon>
        <taxon>Symbiodiniaceae</taxon>
        <taxon>Symbiodinium</taxon>
    </lineage>
</organism>
<evidence type="ECO:0000313" key="2">
    <source>
        <dbReference type="EMBL" id="CAE7850845.1"/>
    </source>
</evidence>
<dbReference type="PROSITE" id="PS50878">
    <property type="entry name" value="RT_POL"/>
    <property type="match status" value="1"/>
</dbReference>
<evidence type="ECO:0000313" key="3">
    <source>
        <dbReference type="Proteomes" id="UP000601435"/>
    </source>
</evidence>